<evidence type="ECO:0000256" key="3">
    <source>
        <dbReference type="ARBA" id="ARBA00022676"/>
    </source>
</evidence>
<evidence type="ECO:0000256" key="6">
    <source>
        <dbReference type="ARBA" id="ARBA00023136"/>
    </source>
</evidence>
<evidence type="ECO:0000256" key="7">
    <source>
        <dbReference type="SAM" id="Phobius"/>
    </source>
</evidence>
<dbReference type="Pfam" id="PF04488">
    <property type="entry name" value="Gly_transf_sug"/>
    <property type="match status" value="1"/>
</dbReference>
<dbReference type="PANTHER" id="PTHR12042:SF21">
    <property type="entry name" value="ALPHA1,4-GALACTOSYLTRANSFERASE 1-RELATED"/>
    <property type="match status" value="1"/>
</dbReference>
<dbReference type="GO" id="GO:0016758">
    <property type="term" value="F:hexosyltransferase activity"/>
    <property type="evidence" value="ECO:0007669"/>
    <property type="project" value="TreeGrafter"/>
</dbReference>
<gene>
    <name evidence="9" type="ORF">DGAL_LOCUS3925</name>
</gene>
<dbReference type="InterPro" id="IPR007577">
    <property type="entry name" value="GlycoTrfase_DXD_sugar-bd_CS"/>
</dbReference>
<comment type="caution">
    <text evidence="9">The sequence shown here is derived from an EMBL/GenBank/DDBJ whole genome shotgun (WGS) entry which is preliminary data.</text>
</comment>
<protein>
    <recommendedName>
        <fullName evidence="8">Alpha 1,4-glycosyltransferase domain-containing protein</fullName>
    </recommendedName>
</protein>
<comment type="subcellular location">
    <subcellularLocation>
        <location evidence="1">Golgi apparatus membrane</location>
        <topology evidence="1">Single-pass type II membrane protein</topology>
    </subcellularLocation>
</comment>
<dbReference type="Proteomes" id="UP000789390">
    <property type="component" value="Unassembled WGS sequence"/>
</dbReference>
<dbReference type="AlphaFoldDB" id="A0A8J2RCD2"/>
<accession>A0A8J2RCD2</accession>
<evidence type="ECO:0000259" key="8">
    <source>
        <dbReference type="Pfam" id="PF04572"/>
    </source>
</evidence>
<organism evidence="9 10">
    <name type="scientific">Daphnia galeata</name>
    <dbReference type="NCBI Taxonomy" id="27404"/>
    <lineage>
        <taxon>Eukaryota</taxon>
        <taxon>Metazoa</taxon>
        <taxon>Ecdysozoa</taxon>
        <taxon>Arthropoda</taxon>
        <taxon>Crustacea</taxon>
        <taxon>Branchiopoda</taxon>
        <taxon>Diplostraca</taxon>
        <taxon>Cladocera</taxon>
        <taxon>Anomopoda</taxon>
        <taxon>Daphniidae</taxon>
        <taxon>Daphnia</taxon>
    </lineage>
</organism>
<evidence type="ECO:0000313" key="9">
    <source>
        <dbReference type="EMBL" id="CAH0101589.1"/>
    </source>
</evidence>
<feature type="domain" description="Alpha 1,4-glycosyltransferase" evidence="8">
    <location>
        <begin position="270"/>
        <end position="402"/>
    </location>
</feature>
<name>A0A8J2RCD2_9CRUS</name>
<keyword evidence="3" id="KW-0328">Glycosyltransferase</keyword>
<keyword evidence="7" id="KW-0812">Transmembrane</keyword>
<dbReference type="PANTHER" id="PTHR12042">
    <property type="entry name" value="LACTOSYLCERAMIDE 4-ALPHA-GALACTOSYLTRANSFERASE ALPHA- 1,4-GALACTOSYLTRANSFERASE"/>
    <property type="match status" value="1"/>
</dbReference>
<proteinExistence type="inferred from homology"/>
<evidence type="ECO:0000313" key="10">
    <source>
        <dbReference type="Proteomes" id="UP000789390"/>
    </source>
</evidence>
<sequence length="407" mass="46553">MVTTEVHDYYKPYIGHRQNAQNIRTNAPNRIMLLLFTYCWRLCVICKRRTISAKLFMAVILAFPTLCYLVILKLWNEPRIPVNRGTCCLSVDFLEDICGRSNCTLPTCSHQSSNSFSEQMKTVGDQHGRAFFIETSGSATLNFRQACAVESLAMHNPNLTVNVLFMGGNINTSLVTLKKLKEKYDNIHLISTSLDDYMTGTALEYWYHCNGWRDGPFHVSHLSDGLRFLTLHKYGGYYFDLDVISVRPVTDFRNFIAAESDDYLGSGVIHADFKHPIMELAVKDFATNYRADIWGHNGPALLLRVLKSWCNADYLDTMDYVSCHGFNVLHYSSFCPVDYLEAAKVFFIHRLANKTGKPIWLTDQVVGVHTWNKLTYSKPIYKNSTQIYSWLARTNCPSIFSIAPEIF</sequence>
<comment type="similarity">
    <text evidence="2">Belongs to the glycosyltransferase 32 family.</text>
</comment>
<evidence type="ECO:0000256" key="5">
    <source>
        <dbReference type="ARBA" id="ARBA00023034"/>
    </source>
</evidence>
<reference evidence="9" key="1">
    <citation type="submission" date="2021-11" db="EMBL/GenBank/DDBJ databases">
        <authorList>
            <person name="Schell T."/>
        </authorList>
    </citation>
    <scope>NUCLEOTIDE SEQUENCE</scope>
    <source>
        <strain evidence="9">M5</strain>
    </source>
</reference>
<keyword evidence="10" id="KW-1185">Reference proteome</keyword>
<dbReference type="GO" id="GO:0006688">
    <property type="term" value="P:glycosphingolipid biosynthetic process"/>
    <property type="evidence" value="ECO:0007669"/>
    <property type="project" value="TreeGrafter"/>
</dbReference>
<evidence type="ECO:0000256" key="2">
    <source>
        <dbReference type="ARBA" id="ARBA00009003"/>
    </source>
</evidence>
<dbReference type="Gene3D" id="3.90.550.20">
    <property type="match status" value="1"/>
</dbReference>
<evidence type="ECO:0000256" key="4">
    <source>
        <dbReference type="ARBA" id="ARBA00022679"/>
    </source>
</evidence>
<dbReference type="Pfam" id="PF04572">
    <property type="entry name" value="Gb3_synth"/>
    <property type="match status" value="1"/>
</dbReference>
<dbReference type="InterPro" id="IPR051981">
    <property type="entry name" value="Glycosyltransf_32"/>
</dbReference>
<dbReference type="GO" id="GO:0000139">
    <property type="term" value="C:Golgi membrane"/>
    <property type="evidence" value="ECO:0007669"/>
    <property type="project" value="UniProtKB-SubCell"/>
</dbReference>
<dbReference type="EMBL" id="CAKKLH010000061">
    <property type="protein sequence ID" value="CAH0101589.1"/>
    <property type="molecule type" value="Genomic_DNA"/>
</dbReference>
<dbReference type="InterPro" id="IPR007652">
    <property type="entry name" value="A1-4-GlycosylTfrase_dom"/>
</dbReference>
<dbReference type="OrthoDB" id="407609at2759"/>
<dbReference type="SUPFAM" id="SSF53448">
    <property type="entry name" value="Nucleotide-diphospho-sugar transferases"/>
    <property type="match status" value="1"/>
</dbReference>
<keyword evidence="4" id="KW-0808">Transferase</keyword>
<keyword evidence="5" id="KW-0333">Golgi apparatus</keyword>
<keyword evidence="7" id="KW-1133">Transmembrane helix</keyword>
<feature type="transmembrane region" description="Helical" evidence="7">
    <location>
        <begin position="55"/>
        <end position="75"/>
    </location>
</feature>
<keyword evidence="6 7" id="KW-0472">Membrane</keyword>
<evidence type="ECO:0000256" key="1">
    <source>
        <dbReference type="ARBA" id="ARBA00004323"/>
    </source>
</evidence>
<dbReference type="InterPro" id="IPR029044">
    <property type="entry name" value="Nucleotide-diphossugar_trans"/>
</dbReference>